<dbReference type="PANTHER" id="PTHR31906">
    <property type="entry name" value="PLASTID-LIPID-ASSOCIATED PROTEIN 4, CHLOROPLASTIC-RELATED"/>
    <property type="match status" value="1"/>
</dbReference>
<dbReference type="EMBL" id="HBIU01013858">
    <property type="protein sequence ID" value="CAE0627727.1"/>
    <property type="molecule type" value="Transcribed_RNA"/>
</dbReference>
<feature type="compositionally biased region" description="Acidic residues" evidence="3">
    <location>
        <begin position="60"/>
        <end position="72"/>
    </location>
</feature>
<evidence type="ECO:0000256" key="4">
    <source>
        <dbReference type="SAM" id="SignalP"/>
    </source>
</evidence>
<keyword evidence="2" id="KW-0934">Plastid</keyword>
<accession>A0A6V1MSR7</accession>
<organism evidence="6">
    <name type="scientific">Heterosigma akashiwo</name>
    <name type="common">Chromophytic alga</name>
    <name type="synonym">Heterosigma carterae</name>
    <dbReference type="NCBI Taxonomy" id="2829"/>
    <lineage>
        <taxon>Eukaryota</taxon>
        <taxon>Sar</taxon>
        <taxon>Stramenopiles</taxon>
        <taxon>Ochrophyta</taxon>
        <taxon>Raphidophyceae</taxon>
        <taxon>Chattonellales</taxon>
        <taxon>Chattonellaceae</taxon>
        <taxon>Heterosigma</taxon>
    </lineage>
</organism>
<dbReference type="InterPro" id="IPR039633">
    <property type="entry name" value="PAP"/>
</dbReference>
<comment type="subcellular location">
    <subcellularLocation>
        <location evidence="1">Plastid</location>
    </subcellularLocation>
</comment>
<evidence type="ECO:0000256" key="1">
    <source>
        <dbReference type="ARBA" id="ARBA00004474"/>
    </source>
</evidence>
<protein>
    <recommendedName>
        <fullName evidence="5">Plastid lipid-associated protein/fibrillin conserved domain-containing protein</fullName>
    </recommendedName>
</protein>
<proteinExistence type="predicted"/>
<name>A0A6V1MSR7_HETAK</name>
<evidence type="ECO:0000313" key="6">
    <source>
        <dbReference type="EMBL" id="CAE0627727.1"/>
    </source>
</evidence>
<evidence type="ECO:0000259" key="5">
    <source>
        <dbReference type="Pfam" id="PF04755"/>
    </source>
</evidence>
<dbReference type="Pfam" id="PF04755">
    <property type="entry name" value="PAP_fibrillin"/>
    <property type="match status" value="1"/>
</dbReference>
<feature type="domain" description="Plastid lipid-associated protein/fibrillin conserved" evidence="5">
    <location>
        <begin position="79"/>
        <end position="290"/>
    </location>
</feature>
<feature type="region of interest" description="Disordered" evidence="3">
    <location>
        <begin position="52"/>
        <end position="72"/>
    </location>
</feature>
<evidence type="ECO:0000256" key="2">
    <source>
        <dbReference type="ARBA" id="ARBA00022640"/>
    </source>
</evidence>
<feature type="signal peptide" evidence="4">
    <location>
        <begin position="1"/>
        <end position="22"/>
    </location>
</feature>
<keyword evidence="4" id="KW-0732">Signal</keyword>
<feature type="chain" id="PRO_5030160719" description="Plastid lipid-associated protein/fibrillin conserved domain-containing protein" evidence="4">
    <location>
        <begin position="23"/>
        <end position="294"/>
    </location>
</feature>
<dbReference type="InterPro" id="IPR006843">
    <property type="entry name" value="PAP/fibrillin_dom"/>
</dbReference>
<dbReference type="GO" id="GO:0009536">
    <property type="term" value="C:plastid"/>
    <property type="evidence" value="ECO:0007669"/>
    <property type="project" value="UniProtKB-SubCell"/>
</dbReference>
<dbReference type="AlphaFoldDB" id="A0A6V1MSR7"/>
<evidence type="ECO:0000256" key="3">
    <source>
        <dbReference type="SAM" id="MobiDB-lite"/>
    </source>
</evidence>
<reference evidence="6" key="1">
    <citation type="submission" date="2021-01" db="EMBL/GenBank/DDBJ databases">
        <authorList>
            <person name="Corre E."/>
            <person name="Pelletier E."/>
            <person name="Niang G."/>
            <person name="Scheremetjew M."/>
            <person name="Finn R."/>
            <person name="Kale V."/>
            <person name="Holt S."/>
            <person name="Cochrane G."/>
            <person name="Meng A."/>
            <person name="Brown T."/>
            <person name="Cohen L."/>
        </authorList>
    </citation>
    <scope>NUCLEOTIDE SEQUENCE</scope>
    <source>
        <strain evidence="6">CCMP3107</strain>
    </source>
</reference>
<sequence>MCTMKYLSKVLVLAFLFSDAAAFIGTKAGSIHAKALSKITWTPVRMSDMGDFPSDTSSMVEEEPESPPESEEDVTYREKLKSEIIALGATTNRGQIASEDEKDIVIDLVYQLESMNPSPKTNIAASYGTWELVYSDVELFRSSPFFMAVRDLFGDDDEKASQAFSLHRLATSTSEIGKVKQILGPSTLVSEVDLKVGTIPSLPFAITGTVVSDAEVTANGDQSLQVTVGKTKVSNSNILKFLNLEDMGAAVPVKDVFERLRGSVPTVPLNTYYLDDTMRISRTQDEHFFVYIRR</sequence>
<gene>
    <name evidence="6" type="ORF">HAKA00212_LOCUS6405</name>
</gene>